<gene>
    <name evidence="11" type="ORF">C5748_01055</name>
</gene>
<dbReference type="EC" id="5.4.99.2" evidence="4"/>
<evidence type="ECO:0000313" key="12">
    <source>
        <dbReference type="Proteomes" id="UP000239434"/>
    </source>
</evidence>
<dbReference type="PANTHER" id="PTHR48101">
    <property type="entry name" value="METHYLMALONYL-COA MUTASE, MITOCHONDRIAL-RELATED"/>
    <property type="match status" value="1"/>
</dbReference>
<sequence>MIPDFTEIGWKEPKARMPKPAAGRWATPEGIKVKRAYGEADLRSLPWLDSYPGTPPFIRGPYPTMYIQRPWTIRQYAGFSTAEESNAFYRRNLEAGQKGLSIAFDLATHRGYDSDHPRVAGDVGMAGVAIDSILDMRQLFDGIPLDQMTVSMTMNGAVLPVLALYIVAAEEQGVAQKDLAGTIQNDILKEFMVRNTYIYPPQPSMRIVSDIFSYTSANMPKFNSISISGYHMQEAGATADLELAYTIADGIEYARAGVAAGLDIDSFAPRLSFFWAVGMNFFMEVAKLRAARLIWAVLMKKNFQPRDERSLSLRTHCQTSGWSLTAQDPHNNIMRTMIEAMAATQGGTQSLHTNAFDEALALPTDHSARIARNTQLILQKEAGTTRIIDPWGGSAYVERLTHDLAARALTHIEEVENLGGMASAIEQGVAKMRIEEAAARTQARIDSGEQPVIGVNAYRAGQEIEVDVLKVDNAEVRARQLSKLQELKGTRDVANVETALSQLTGVARSGNGNLLEHAIRAARAKATVGEISLALEKAFGRHVAEIRTISGVYRKEIGKNEVVERVLAKVAAFEKRAEGKPRVLVAKMGQDGHDRGQKVIATAFGDLGFETIVGAMFQTPEEVADLAVESQVHILGISSLAAGHLTLVPELKEALLKRGGDNILIVIGGVIPPQDYDAVLNAGATAIYPPGTVIGEAAEGLIDILLERL</sequence>
<dbReference type="NCBIfam" id="TIGR00641">
    <property type="entry name" value="acid_CoA_mut_N"/>
    <property type="match status" value="1"/>
</dbReference>
<dbReference type="InterPro" id="IPR006159">
    <property type="entry name" value="Acid_CoA_mut_C"/>
</dbReference>
<dbReference type="AlphaFoldDB" id="A0A2S9IZ43"/>
<dbReference type="FunFam" id="3.20.20.240:FF:000001">
    <property type="entry name" value="Probable methylmalonyl-coa mutase"/>
    <property type="match status" value="1"/>
</dbReference>
<dbReference type="InterPro" id="IPR016176">
    <property type="entry name" value="Cbl-dep_enz_cat"/>
</dbReference>
<comment type="caution">
    <text evidence="11">The sequence shown here is derived from an EMBL/GenBank/DDBJ whole genome shotgun (WGS) entry which is preliminary data.</text>
</comment>
<organism evidence="11 12">
    <name type="scientific">Phyllobacterium phragmitis</name>
    <dbReference type="NCBI Taxonomy" id="2670329"/>
    <lineage>
        <taxon>Bacteria</taxon>
        <taxon>Pseudomonadati</taxon>
        <taxon>Pseudomonadota</taxon>
        <taxon>Alphaproteobacteria</taxon>
        <taxon>Hyphomicrobiales</taxon>
        <taxon>Phyllobacteriaceae</taxon>
        <taxon>Phyllobacterium</taxon>
    </lineage>
</organism>
<evidence type="ECO:0000256" key="1">
    <source>
        <dbReference type="ARBA" id="ARBA00001922"/>
    </source>
</evidence>
<evidence type="ECO:0000256" key="3">
    <source>
        <dbReference type="ARBA" id="ARBA00008465"/>
    </source>
</evidence>
<evidence type="ECO:0000313" key="11">
    <source>
        <dbReference type="EMBL" id="PRD45774.1"/>
    </source>
</evidence>
<dbReference type="PANTHER" id="PTHR48101:SF4">
    <property type="entry name" value="METHYLMALONYL-COA MUTASE, MITOCHONDRIAL"/>
    <property type="match status" value="1"/>
</dbReference>
<keyword evidence="6" id="KW-0479">Metal-binding</keyword>
<dbReference type="CDD" id="cd02071">
    <property type="entry name" value="MM_CoA_mut_B12_BD"/>
    <property type="match status" value="1"/>
</dbReference>
<accession>A0A2S9IZ43</accession>
<evidence type="ECO:0000256" key="7">
    <source>
        <dbReference type="ARBA" id="ARBA00023235"/>
    </source>
</evidence>
<keyword evidence="8" id="KW-0170">Cobalt</keyword>
<dbReference type="RefSeq" id="WP_105740072.1">
    <property type="nucleotide sequence ID" value="NZ_PVBR01000001.1"/>
</dbReference>
<dbReference type="Pfam" id="PF02310">
    <property type="entry name" value="B12-binding"/>
    <property type="match status" value="1"/>
</dbReference>
<dbReference type="GO" id="GO:0004494">
    <property type="term" value="F:methylmalonyl-CoA mutase activity"/>
    <property type="evidence" value="ECO:0007669"/>
    <property type="project" value="UniProtKB-EC"/>
</dbReference>
<evidence type="ECO:0000256" key="4">
    <source>
        <dbReference type="ARBA" id="ARBA00012398"/>
    </source>
</evidence>
<reference evidence="11 12" key="1">
    <citation type="submission" date="2018-02" db="EMBL/GenBank/DDBJ databases">
        <title>The draft genome of Phyllobacterium sp. 1N-3.</title>
        <authorList>
            <person name="Liu L."/>
            <person name="Li L."/>
            <person name="Zhang X."/>
            <person name="Wang T."/>
            <person name="Liang L."/>
        </authorList>
    </citation>
    <scope>NUCLEOTIDE SEQUENCE [LARGE SCALE GENOMIC DNA]</scope>
    <source>
        <strain evidence="11 12">1N-3</strain>
    </source>
</reference>
<dbReference type="SUPFAM" id="SSF51703">
    <property type="entry name" value="Cobalamin (vitamin B12)-dependent enzymes"/>
    <property type="match status" value="1"/>
</dbReference>
<dbReference type="CDD" id="cd03679">
    <property type="entry name" value="MM_CoA_mutase_alpha_like"/>
    <property type="match status" value="1"/>
</dbReference>
<dbReference type="PROSITE" id="PS51332">
    <property type="entry name" value="B12_BINDING"/>
    <property type="match status" value="1"/>
</dbReference>
<evidence type="ECO:0000256" key="5">
    <source>
        <dbReference type="ARBA" id="ARBA00022628"/>
    </source>
</evidence>
<dbReference type="NCBIfam" id="TIGR00640">
    <property type="entry name" value="acid_CoA_mut_C"/>
    <property type="match status" value="1"/>
</dbReference>
<evidence type="ECO:0000256" key="6">
    <source>
        <dbReference type="ARBA" id="ARBA00022723"/>
    </source>
</evidence>
<dbReference type="Gene3D" id="3.20.20.240">
    <property type="entry name" value="Methylmalonyl-CoA mutase"/>
    <property type="match status" value="1"/>
</dbReference>
<keyword evidence="5" id="KW-0846">Cobalamin</keyword>
<evidence type="ECO:0000256" key="8">
    <source>
        <dbReference type="ARBA" id="ARBA00023285"/>
    </source>
</evidence>
<dbReference type="Gene3D" id="3.40.50.280">
    <property type="entry name" value="Cobalamin-binding domain"/>
    <property type="match status" value="1"/>
</dbReference>
<dbReference type="GO" id="GO:0019678">
    <property type="term" value="P:propionate metabolic process, methylmalonyl pathway"/>
    <property type="evidence" value="ECO:0007669"/>
    <property type="project" value="TreeGrafter"/>
</dbReference>
<comment type="cofactor">
    <cofactor evidence="1">
        <name>adenosylcob(III)alamin</name>
        <dbReference type="ChEBI" id="CHEBI:18408"/>
    </cofactor>
</comment>
<dbReference type="EMBL" id="PVBR01000001">
    <property type="protein sequence ID" value="PRD45774.1"/>
    <property type="molecule type" value="Genomic_DNA"/>
</dbReference>
<dbReference type="GO" id="GO:0031419">
    <property type="term" value="F:cobalamin binding"/>
    <property type="evidence" value="ECO:0007669"/>
    <property type="project" value="UniProtKB-KW"/>
</dbReference>
<comment type="pathway">
    <text evidence="2">Metabolic intermediate metabolism; propanoyl-CoA degradation; succinyl-CoA from propanoyl-CoA: step 3/3.</text>
</comment>
<evidence type="ECO:0000259" key="10">
    <source>
        <dbReference type="PROSITE" id="PS51332"/>
    </source>
</evidence>
<dbReference type="Proteomes" id="UP000239434">
    <property type="component" value="Unassembled WGS sequence"/>
</dbReference>
<feature type="domain" description="B12-binding" evidence="10">
    <location>
        <begin position="580"/>
        <end position="709"/>
    </location>
</feature>
<dbReference type="Pfam" id="PF01642">
    <property type="entry name" value="MM_CoA_mutase"/>
    <property type="match status" value="1"/>
</dbReference>
<dbReference type="InterPro" id="IPR006099">
    <property type="entry name" value="MeMalonylCoA_mutase_a/b_cat"/>
</dbReference>
<proteinExistence type="inferred from homology"/>
<comment type="similarity">
    <text evidence="3">Belongs to the methylmalonyl-CoA mutase family.</text>
</comment>
<dbReference type="NCBIfam" id="NF006944">
    <property type="entry name" value="PRK09426.1"/>
    <property type="match status" value="1"/>
</dbReference>
<dbReference type="GO" id="GO:0046872">
    <property type="term" value="F:metal ion binding"/>
    <property type="evidence" value="ECO:0007669"/>
    <property type="project" value="UniProtKB-KW"/>
</dbReference>
<protein>
    <recommendedName>
        <fullName evidence="9">Methylmalonyl-CoA mutase</fullName>
        <ecNumber evidence="4">5.4.99.2</ecNumber>
    </recommendedName>
</protein>
<dbReference type="InterPro" id="IPR006098">
    <property type="entry name" value="MMCoA_mutase_a_cat"/>
</dbReference>
<keyword evidence="12" id="KW-1185">Reference proteome</keyword>
<evidence type="ECO:0000256" key="2">
    <source>
        <dbReference type="ARBA" id="ARBA00005146"/>
    </source>
</evidence>
<dbReference type="InterPro" id="IPR006158">
    <property type="entry name" value="Cobalamin-bd"/>
</dbReference>
<evidence type="ECO:0000256" key="9">
    <source>
        <dbReference type="ARBA" id="ARBA00072363"/>
    </source>
</evidence>
<dbReference type="GO" id="GO:0005737">
    <property type="term" value="C:cytoplasm"/>
    <property type="evidence" value="ECO:0007669"/>
    <property type="project" value="TreeGrafter"/>
</dbReference>
<dbReference type="InterPro" id="IPR036724">
    <property type="entry name" value="Cobalamin-bd_sf"/>
</dbReference>
<keyword evidence="7" id="KW-0413">Isomerase</keyword>
<dbReference type="SUPFAM" id="SSF52242">
    <property type="entry name" value="Cobalamin (vitamin B12)-binding domain"/>
    <property type="match status" value="1"/>
</dbReference>
<name>A0A2S9IZ43_9HYPH</name>